<evidence type="ECO:0000256" key="4">
    <source>
        <dbReference type="ARBA" id="ARBA00022884"/>
    </source>
</evidence>
<proteinExistence type="inferred from homology"/>
<dbReference type="NCBIfam" id="TIGR03625">
    <property type="entry name" value="L3_bact"/>
    <property type="match status" value="1"/>
</dbReference>
<evidence type="ECO:0000256" key="6">
    <source>
        <dbReference type="ARBA" id="ARBA00023274"/>
    </source>
</evidence>
<accession>A0A4D6YBQ3</accession>
<dbReference type="EMBL" id="CP032996">
    <property type="protein sequence ID" value="QCI27336.1"/>
    <property type="molecule type" value="Genomic_DNA"/>
</dbReference>
<dbReference type="InterPro" id="IPR019927">
    <property type="entry name" value="Ribosomal_uL3_bac/org-type"/>
</dbReference>
<evidence type="ECO:0000256" key="10">
    <source>
        <dbReference type="RuleBase" id="RU003906"/>
    </source>
</evidence>
<dbReference type="FunFam" id="2.40.30.10:FF:000004">
    <property type="entry name" value="50S ribosomal protein L3"/>
    <property type="match status" value="1"/>
</dbReference>
<evidence type="ECO:0000256" key="2">
    <source>
        <dbReference type="ARBA" id="ARBA00022481"/>
    </source>
</evidence>
<dbReference type="GO" id="GO:0022625">
    <property type="term" value="C:cytosolic large ribosomal subunit"/>
    <property type="evidence" value="ECO:0007669"/>
    <property type="project" value="TreeGrafter"/>
</dbReference>
<dbReference type="FunFam" id="3.30.160.810:FF:000001">
    <property type="entry name" value="50S ribosomal protein L3"/>
    <property type="match status" value="1"/>
</dbReference>
<evidence type="ECO:0000256" key="9">
    <source>
        <dbReference type="RuleBase" id="RU003905"/>
    </source>
</evidence>
<keyword evidence="2 8" id="KW-0488">Methylation</keyword>
<keyword evidence="3 8" id="KW-0699">rRNA-binding</keyword>
<dbReference type="PANTHER" id="PTHR11229:SF16">
    <property type="entry name" value="LARGE RIBOSOMAL SUBUNIT PROTEIN UL3C"/>
    <property type="match status" value="1"/>
</dbReference>
<name>A0A4D6YBQ3_9GAMM</name>
<evidence type="ECO:0000256" key="3">
    <source>
        <dbReference type="ARBA" id="ARBA00022730"/>
    </source>
</evidence>
<dbReference type="InterPro" id="IPR009000">
    <property type="entry name" value="Transl_B-barrel_sf"/>
</dbReference>
<evidence type="ECO:0000256" key="7">
    <source>
        <dbReference type="ARBA" id="ARBA00035243"/>
    </source>
</evidence>
<dbReference type="GO" id="GO:0003735">
    <property type="term" value="F:structural constituent of ribosome"/>
    <property type="evidence" value="ECO:0007669"/>
    <property type="project" value="UniProtKB-UniRule"/>
</dbReference>
<dbReference type="GO" id="GO:0019843">
    <property type="term" value="F:rRNA binding"/>
    <property type="evidence" value="ECO:0007669"/>
    <property type="project" value="UniProtKB-UniRule"/>
</dbReference>
<comment type="similarity">
    <text evidence="1 8 9">Belongs to the universal ribosomal protein uL3 family.</text>
</comment>
<keyword evidence="4 8" id="KW-0694">RNA-binding</keyword>
<keyword evidence="5 8" id="KW-0689">Ribosomal protein</keyword>
<dbReference type="Gene3D" id="3.30.160.810">
    <property type="match status" value="1"/>
</dbReference>
<keyword evidence="6 8" id="KW-0687">Ribonucleoprotein</keyword>
<gene>
    <name evidence="8" type="primary">rplC</name>
    <name evidence="11" type="ORF">D9V81_01820</name>
</gene>
<dbReference type="Proteomes" id="UP000298603">
    <property type="component" value="Chromosome"/>
</dbReference>
<sequence>MIGLIGKKIGMTRIFYKEGMSIPITVIKIEKHYVTQIKNQSNDSYDAIQLTTGIKKKNKLRKPEIGHFLKSGVSVGIGLWEFRIHKNQIFKLGQSIDINLFNSIKKVDISGISKGKGFSGTVKRWNFSMQDATHGNSLSHRAPGSIGQNQTPGRVFKGKKMSGHLGNKKITIQNLKVIKIDLKKNLIFIKGSVPGSVGGNVIVKPAIKS</sequence>
<comment type="PTM">
    <text evidence="8">Methylated by PrmB.</text>
</comment>
<feature type="modified residue" description="N5-methylglutamine" evidence="8">
    <location>
        <position position="150"/>
    </location>
</feature>
<comment type="subunit">
    <text evidence="8 10">Part of the 50S ribosomal subunit. Forms a cluster with proteins L14 and L19.</text>
</comment>
<dbReference type="SUPFAM" id="SSF50447">
    <property type="entry name" value="Translation proteins"/>
    <property type="match status" value="1"/>
</dbReference>
<dbReference type="RefSeq" id="WP_158349610.1">
    <property type="nucleotide sequence ID" value="NZ_CP032996.1"/>
</dbReference>
<protein>
    <recommendedName>
        <fullName evidence="7 8">Large ribosomal subunit protein uL3</fullName>
    </recommendedName>
</protein>
<dbReference type="GO" id="GO:0006412">
    <property type="term" value="P:translation"/>
    <property type="evidence" value="ECO:0007669"/>
    <property type="project" value="UniProtKB-UniRule"/>
</dbReference>
<comment type="function">
    <text evidence="8 10">One of the primary rRNA binding proteins, it binds directly near the 3'-end of the 23S rRNA, where it nucleates assembly of the 50S subunit.</text>
</comment>
<keyword evidence="12" id="KW-1185">Reference proteome</keyword>
<evidence type="ECO:0000256" key="5">
    <source>
        <dbReference type="ARBA" id="ARBA00022980"/>
    </source>
</evidence>
<evidence type="ECO:0000256" key="8">
    <source>
        <dbReference type="HAMAP-Rule" id="MF_01325"/>
    </source>
</evidence>
<dbReference type="InterPro" id="IPR000597">
    <property type="entry name" value="Ribosomal_uL3"/>
</dbReference>
<dbReference type="OrthoDB" id="9806135at2"/>
<dbReference type="PANTHER" id="PTHR11229">
    <property type="entry name" value="50S RIBOSOMAL PROTEIN L3"/>
    <property type="match status" value="1"/>
</dbReference>
<organism evidence="11 12">
    <name type="scientific">Buchnera aphidicola</name>
    <name type="common">Therioaphis trifolii</name>
    <dbReference type="NCBI Taxonomy" id="1241884"/>
    <lineage>
        <taxon>Bacteria</taxon>
        <taxon>Pseudomonadati</taxon>
        <taxon>Pseudomonadota</taxon>
        <taxon>Gammaproteobacteria</taxon>
        <taxon>Enterobacterales</taxon>
        <taxon>Erwiniaceae</taxon>
        <taxon>Buchnera</taxon>
    </lineage>
</organism>
<dbReference type="HAMAP" id="MF_01325_B">
    <property type="entry name" value="Ribosomal_uL3_B"/>
    <property type="match status" value="1"/>
</dbReference>
<dbReference type="InterPro" id="IPR019926">
    <property type="entry name" value="Ribosomal_uL3_CS"/>
</dbReference>
<dbReference type="Gene3D" id="2.40.30.10">
    <property type="entry name" value="Translation factors"/>
    <property type="match status" value="1"/>
</dbReference>
<evidence type="ECO:0000256" key="1">
    <source>
        <dbReference type="ARBA" id="ARBA00006540"/>
    </source>
</evidence>
<dbReference type="PROSITE" id="PS00474">
    <property type="entry name" value="RIBOSOMAL_L3"/>
    <property type="match status" value="1"/>
</dbReference>
<evidence type="ECO:0000313" key="12">
    <source>
        <dbReference type="Proteomes" id="UP000298603"/>
    </source>
</evidence>
<dbReference type="Pfam" id="PF00297">
    <property type="entry name" value="Ribosomal_L3"/>
    <property type="match status" value="1"/>
</dbReference>
<evidence type="ECO:0000313" key="11">
    <source>
        <dbReference type="EMBL" id="QCI27336.1"/>
    </source>
</evidence>
<reference evidence="11 12" key="1">
    <citation type="submission" date="2018-10" db="EMBL/GenBank/DDBJ databases">
        <title>Comparative functional genomics of the obligate endosymbiont Buchnera aphidicola.</title>
        <authorList>
            <person name="Chong R.A."/>
        </authorList>
    </citation>
    <scope>NUCLEOTIDE SEQUENCE [LARGE SCALE GENOMIC DNA]</scope>
    <source>
        <strain evidence="11 12">Tma</strain>
    </source>
</reference>
<dbReference type="AlphaFoldDB" id="A0A4D6YBQ3"/>